<proteinExistence type="predicted"/>
<dbReference type="EMBL" id="JACVVK020000007">
    <property type="protein sequence ID" value="KAK7506306.1"/>
    <property type="molecule type" value="Genomic_DNA"/>
</dbReference>
<feature type="region of interest" description="Disordered" evidence="1">
    <location>
        <begin position="1"/>
        <end position="21"/>
    </location>
</feature>
<dbReference type="Proteomes" id="UP001519460">
    <property type="component" value="Unassembled WGS sequence"/>
</dbReference>
<organism evidence="2 3">
    <name type="scientific">Batillaria attramentaria</name>
    <dbReference type="NCBI Taxonomy" id="370345"/>
    <lineage>
        <taxon>Eukaryota</taxon>
        <taxon>Metazoa</taxon>
        <taxon>Spiralia</taxon>
        <taxon>Lophotrochozoa</taxon>
        <taxon>Mollusca</taxon>
        <taxon>Gastropoda</taxon>
        <taxon>Caenogastropoda</taxon>
        <taxon>Sorbeoconcha</taxon>
        <taxon>Cerithioidea</taxon>
        <taxon>Batillariidae</taxon>
        <taxon>Batillaria</taxon>
    </lineage>
</organism>
<evidence type="ECO:0000313" key="3">
    <source>
        <dbReference type="Proteomes" id="UP001519460"/>
    </source>
</evidence>
<accession>A0ABD0M3H4</accession>
<feature type="region of interest" description="Disordered" evidence="1">
    <location>
        <begin position="49"/>
        <end position="71"/>
    </location>
</feature>
<comment type="caution">
    <text evidence="2">The sequence shown here is derived from an EMBL/GenBank/DDBJ whole genome shotgun (WGS) entry which is preliminary data.</text>
</comment>
<gene>
    <name evidence="2" type="ORF">BaRGS_00002418</name>
</gene>
<evidence type="ECO:0000313" key="2">
    <source>
        <dbReference type="EMBL" id="KAK7506306.1"/>
    </source>
</evidence>
<sequence>MSEKRHGAPQESITAKEVTRGYVKNKMSGPRSCVTKRFCKKSHDVPGTGSKWFSNVTRGEGAQEAMVPRGTMPAEISSTTGILFVLLMPGNLCLSPKGDSHKLGAAAASELPLIALDNGFDNYRQTRHSRALDKLHT</sequence>
<dbReference type="AlphaFoldDB" id="A0ABD0M3H4"/>
<evidence type="ECO:0000256" key="1">
    <source>
        <dbReference type="SAM" id="MobiDB-lite"/>
    </source>
</evidence>
<reference evidence="2 3" key="1">
    <citation type="journal article" date="2023" name="Sci. Data">
        <title>Genome assembly of the Korean intertidal mud-creeper Batillaria attramentaria.</title>
        <authorList>
            <person name="Patra A.K."/>
            <person name="Ho P.T."/>
            <person name="Jun S."/>
            <person name="Lee S.J."/>
            <person name="Kim Y."/>
            <person name="Won Y.J."/>
        </authorList>
    </citation>
    <scope>NUCLEOTIDE SEQUENCE [LARGE SCALE GENOMIC DNA]</scope>
    <source>
        <strain evidence="2">Wonlab-2016</strain>
    </source>
</reference>
<protein>
    <submittedName>
        <fullName evidence="2">Uncharacterized protein</fullName>
    </submittedName>
</protein>
<keyword evidence="3" id="KW-1185">Reference proteome</keyword>
<name>A0ABD0M3H4_9CAEN</name>